<dbReference type="CDD" id="cd07377">
    <property type="entry name" value="WHTH_GntR"/>
    <property type="match status" value="1"/>
</dbReference>
<keyword evidence="4" id="KW-0804">Transcription</keyword>
<dbReference type="Proteomes" id="UP000216871">
    <property type="component" value="Unassembled WGS sequence"/>
</dbReference>
<dbReference type="SMART" id="SM00345">
    <property type="entry name" value="HTH_GNTR"/>
    <property type="match status" value="1"/>
</dbReference>
<evidence type="ECO:0000256" key="2">
    <source>
        <dbReference type="ARBA" id="ARBA00023015"/>
    </source>
</evidence>
<keyword evidence="7" id="KW-1185">Reference proteome</keyword>
<dbReference type="Pfam" id="PF00392">
    <property type="entry name" value="GntR"/>
    <property type="match status" value="1"/>
</dbReference>
<dbReference type="PROSITE" id="PS50949">
    <property type="entry name" value="HTH_GNTR"/>
    <property type="match status" value="1"/>
</dbReference>
<dbReference type="SUPFAM" id="SSF46785">
    <property type="entry name" value="Winged helix' DNA-binding domain"/>
    <property type="match status" value="1"/>
</dbReference>
<gene>
    <name evidence="6" type="ORF">BMYO_0133</name>
</gene>
<keyword evidence="2" id="KW-0805">Transcription regulation</keyword>
<dbReference type="AlphaFoldDB" id="A0A261FR60"/>
<protein>
    <submittedName>
        <fullName evidence="6">Transcriptional regulator</fullName>
    </submittedName>
</protein>
<evidence type="ECO:0000259" key="5">
    <source>
        <dbReference type="PROSITE" id="PS50949"/>
    </source>
</evidence>
<dbReference type="GO" id="GO:0003677">
    <property type="term" value="F:DNA binding"/>
    <property type="evidence" value="ECO:0007669"/>
    <property type="project" value="UniProtKB-KW"/>
</dbReference>
<dbReference type="Gene3D" id="1.10.10.10">
    <property type="entry name" value="Winged helix-like DNA-binding domain superfamily/Winged helix DNA-binding domain"/>
    <property type="match status" value="1"/>
</dbReference>
<proteinExistence type="predicted"/>
<keyword evidence="3" id="KW-0238">DNA-binding</keyword>
<dbReference type="PANTHER" id="PTHR46577">
    <property type="entry name" value="HTH-TYPE TRANSCRIPTIONAL REGULATORY PROTEIN GABR"/>
    <property type="match status" value="1"/>
</dbReference>
<dbReference type="InterPro" id="IPR036390">
    <property type="entry name" value="WH_DNA-bd_sf"/>
</dbReference>
<dbReference type="EMBL" id="MWWW01000002">
    <property type="protein sequence ID" value="OZG61619.1"/>
    <property type="molecule type" value="Genomic_DNA"/>
</dbReference>
<evidence type="ECO:0000256" key="4">
    <source>
        <dbReference type="ARBA" id="ARBA00023163"/>
    </source>
</evidence>
<dbReference type="InterPro" id="IPR051446">
    <property type="entry name" value="HTH_trans_reg/aminotransferase"/>
</dbReference>
<sequence>MTATDISAIAYMTSAMGSDIDGSTGIVAHFTGLIRAGELPAGAEMPSIRGLAGDLGVAPGTVRRAYGELESQGLIVTSPGRPSRVAEREQAPCEVLAAVQVLVSAARRQGLNRSEVQDVIGAMWDLPEPEL</sequence>
<evidence type="ECO:0000313" key="7">
    <source>
        <dbReference type="Proteomes" id="UP000216871"/>
    </source>
</evidence>
<name>A0A261FR60_9BIFI</name>
<dbReference type="RefSeq" id="WP_211276812.1">
    <property type="nucleotide sequence ID" value="NZ_MWWW01000002.1"/>
</dbReference>
<evidence type="ECO:0000256" key="1">
    <source>
        <dbReference type="ARBA" id="ARBA00022898"/>
    </source>
</evidence>
<dbReference type="InterPro" id="IPR000524">
    <property type="entry name" value="Tscrpt_reg_HTH_GntR"/>
</dbReference>
<dbReference type="GO" id="GO:0003700">
    <property type="term" value="F:DNA-binding transcription factor activity"/>
    <property type="evidence" value="ECO:0007669"/>
    <property type="project" value="InterPro"/>
</dbReference>
<organism evidence="6 7">
    <name type="scientific">Bifidobacterium myosotis</name>
    <dbReference type="NCBI Taxonomy" id="1630166"/>
    <lineage>
        <taxon>Bacteria</taxon>
        <taxon>Bacillati</taxon>
        <taxon>Actinomycetota</taxon>
        <taxon>Actinomycetes</taxon>
        <taxon>Bifidobacteriales</taxon>
        <taxon>Bifidobacteriaceae</taxon>
        <taxon>Bifidobacterium</taxon>
    </lineage>
</organism>
<accession>A0A261FR60</accession>
<keyword evidence="1" id="KW-0663">Pyridoxal phosphate</keyword>
<comment type="caution">
    <text evidence="6">The sequence shown here is derived from an EMBL/GenBank/DDBJ whole genome shotgun (WGS) entry which is preliminary data.</text>
</comment>
<evidence type="ECO:0000313" key="6">
    <source>
        <dbReference type="EMBL" id="OZG61619.1"/>
    </source>
</evidence>
<reference evidence="6 7" key="1">
    <citation type="journal article" date="2017" name="BMC Genomics">
        <title>Comparative genomic and phylogenomic analyses of the Bifidobacteriaceae family.</title>
        <authorList>
            <person name="Lugli G.A."/>
            <person name="Milani C."/>
            <person name="Turroni F."/>
            <person name="Duranti S."/>
            <person name="Mancabelli L."/>
            <person name="Mangifesta M."/>
            <person name="Ferrario C."/>
            <person name="Modesto M."/>
            <person name="Mattarelli P."/>
            <person name="Jiri K."/>
            <person name="van Sinderen D."/>
            <person name="Ventura M."/>
        </authorList>
    </citation>
    <scope>NUCLEOTIDE SEQUENCE [LARGE SCALE GENOMIC DNA]</scope>
    <source>
        <strain evidence="6 7">DSM 100196</strain>
    </source>
</reference>
<feature type="domain" description="HTH gntR-type" evidence="5">
    <location>
        <begin position="20"/>
        <end position="88"/>
    </location>
</feature>
<evidence type="ECO:0000256" key="3">
    <source>
        <dbReference type="ARBA" id="ARBA00023125"/>
    </source>
</evidence>
<dbReference type="InterPro" id="IPR036388">
    <property type="entry name" value="WH-like_DNA-bd_sf"/>
</dbReference>
<dbReference type="PANTHER" id="PTHR46577:SF1">
    <property type="entry name" value="HTH-TYPE TRANSCRIPTIONAL REGULATORY PROTEIN GABR"/>
    <property type="match status" value="1"/>
</dbReference>